<dbReference type="Pfam" id="PF19501">
    <property type="entry name" value="PcRGLX_1st"/>
    <property type="match status" value="1"/>
</dbReference>
<dbReference type="EMBL" id="JBHLWP010000004">
    <property type="protein sequence ID" value="MFC0250895.1"/>
    <property type="molecule type" value="Genomic_DNA"/>
</dbReference>
<feature type="compositionally biased region" description="Low complexity" evidence="1">
    <location>
        <begin position="66"/>
        <end position="89"/>
    </location>
</feature>
<accession>A0ABV6FCV5</accession>
<evidence type="ECO:0000313" key="3">
    <source>
        <dbReference type="EMBL" id="MFC0250895.1"/>
    </source>
</evidence>
<gene>
    <name evidence="3" type="ORF">ACFFJK_03245</name>
</gene>
<feature type="domain" description="PcRGLX/YetA-like N-terminal RIFT barrel" evidence="2">
    <location>
        <begin position="125"/>
        <end position="174"/>
    </location>
</feature>
<organism evidence="3 4">
    <name type="scientific">Massilia consociata</name>
    <dbReference type="NCBI Taxonomy" id="760117"/>
    <lineage>
        <taxon>Bacteria</taxon>
        <taxon>Pseudomonadati</taxon>
        <taxon>Pseudomonadota</taxon>
        <taxon>Betaproteobacteria</taxon>
        <taxon>Burkholderiales</taxon>
        <taxon>Oxalobacteraceae</taxon>
        <taxon>Telluria group</taxon>
        <taxon>Massilia</taxon>
    </lineage>
</organism>
<evidence type="ECO:0000313" key="4">
    <source>
        <dbReference type="Proteomes" id="UP001589773"/>
    </source>
</evidence>
<dbReference type="Proteomes" id="UP001589773">
    <property type="component" value="Unassembled WGS sequence"/>
</dbReference>
<comment type="caution">
    <text evidence="3">The sequence shown here is derived from an EMBL/GenBank/DDBJ whole genome shotgun (WGS) entry which is preliminary data.</text>
</comment>
<sequence>MIIKPFCTRIVHLVRISHIKLPMHSLKLPTAAVWVGVILVGYGGSSMPAQSATISDNNASTYVPQSRSTTTAPAPASTATVTAPTSSGTYVPQSREVAPTSPSRNTPGAATLTDIRFESMSNVAQTNVPVTFGQIFAPGHLAANATLSGRLDNGVTVPLQLDTKARHPDGSVRHAIISAILPSLGAKQVLTMMLDRSAGAATTARPTASLLNAGFTASVNATIGGVRYTASADQLLRQATAKAWLAGATANEWLVSAPLTTSAGVAHPHLTARFSLRWYEAARKARVDVVIENNWAYEKAPQNFTYNAEVLVGGKAVYTKPSLQHYHHARWRKVFWWNGSAPEVNVKHNTAYLIDSRALPNYDRSLRIPGSVLDTLKSRWSNAATGPMGTGLSEPYMPATGGRNDIGLLPQWAAVYLLTMDHRARDATLGTAELAGSYSAHYRDQKTGQPVSLIDYPYMTMLGRPGDAVNPATGRSEAFPACASSSACTTPYSHDVSHQPAFAYLPYVLTGDHYFLEELQFWGMYNVFNSNPAYREGRKGLLSPEQVRGQAWGLRTLAEAAYITPDNDRLKTHFNQILDSNLDWYNANYPNNPNANKLGAIVNGYSLVYSNGRGLAPWQDDFFTAAVGHAHDLGFTKATTLLKYKVKFPIERMVGNGACWIGGSEYAMNVRASANAPLYSTIGQVYAATSTKYTSSPCGSATMAGLLGLKVGEMSGYSSSVAGYPSNMQPALAYAADIGGTTGARAWSVFMSRSVKPDYALGPQFNIVPRTR</sequence>
<proteinExistence type="predicted"/>
<evidence type="ECO:0000259" key="2">
    <source>
        <dbReference type="Pfam" id="PF19501"/>
    </source>
</evidence>
<name>A0ABV6FCV5_9BURK</name>
<evidence type="ECO:0000256" key="1">
    <source>
        <dbReference type="SAM" id="MobiDB-lite"/>
    </source>
</evidence>
<dbReference type="InterPro" id="IPR048329">
    <property type="entry name" value="PcRGLX_1st"/>
</dbReference>
<feature type="region of interest" description="Disordered" evidence="1">
    <location>
        <begin position="58"/>
        <end position="109"/>
    </location>
</feature>
<dbReference type="RefSeq" id="WP_379677674.1">
    <property type="nucleotide sequence ID" value="NZ_JBHLWP010000004.1"/>
</dbReference>
<keyword evidence="4" id="KW-1185">Reference proteome</keyword>
<protein>
    <recommendedName>
        <fullName evidence="2">PcRGLX/YetA-like N-terminal RIFT barrel domain-containing protein</fullName>
    </recommendedName>
</protein>
<reference evidence="3 4" key="1">
    <citation type="submission" date="2024-09" db="EMBL/GenBank/DDBJ databases">
        <authorList>
            <person name="Sun Q."/>
            <person name="Mori K."/>
        </authorList>
    </citation>
    <scope>NUCLEOTIDE SEQUENCE [LARGE SCALE GENOMIC DNA]</scope>
    <source>
        <strain evidence="3 4">CCM 7792</strain>
    </source>
</reference>